<dbReference type="Proteomes" id="UP001266995">
    <property type="component" value="Unassembled WGS sequence"/>
</dbReference>
<dbReference type="EMBL" id="QRVJ01000003">
    <property type="protein sequence ID" value="RGS38602.1"/>
    <property type="molecule type" value="Genomic_DNA"/>
</dbReference>
<dbReference type="GeneID" id="66306408"/>
<comment type="caution">
    <text evidence="5">The sequence shown here is derived from an EMBL/GenBank/DDBJ whole genome shotgun (WGS) entry which is preliminary data.</text>
</comment>
<sequence>MLKLRMLSQGIAGPRFEKPEEVVEWMGAMQAQDIRAAKWAVGLRIASPSLTAVQEALDTGRILRLHVMRPTWHYIPGRDIKWMTGLSTKGLLSKFRFYAKHFSLTEEDFLRSKPQIEEVLSGQHLTSQEVLEQLHSKGIALDEPIVKMYLSFGEADGTVCSGIEKNGKHTYALTCERIPDAIELSHEEALAELTRRYFRSHGPATLEDFVWWSALNIGEARNAIASLGTEMITERYNDREMLIHASSPGLVGEVEIDERNVFQFLPPFDEYLVSYKNRLDCIKEAHTKYAYNNFGIFQSVILHQGRITGNWRKTSKKGVFDTSFFPGCRPAAKKLIEKAIKECVLFHES</sequence>
<reference evidence="3" key="3">
    <citation type="submission" date="2023-03" db="EMBL/GenBank/DDBJ databases">
        <title>DFI Biobank Strains.</title>
        <authorList>
            <person name="Mostad J."/>
            <person name="Paddock L."/>
            <person name="Medina S."/>
            <person name="Waligurski E."/>
            <person name="Barat B."/>
            <person name="Smith R."/>
            <person name="Burgo V."/>
            <person name="Metcalfe C."/>
            <person name="Woodson C."/>
            <person name="Sundararajan A."/>
            <person name="Ramaswamy R."/>
            <person name="Lin H."/>
            <person name="Pamer E.G."/>
        </authorList>
    </citation>
    <scope>NUCLEOTIDE SEQUENCE</scope>
    <source>
        <strain evidence="3">DFI.9.5</strain>
    </source>
</reference>
<dbReference type="EMBL" id="JAVSNH010000001">
    <property type="protein sequence ID" value="MDT4509628.1"/>
    <property type="molecule type" value="Genomic_DNA"/>
</dbReference>
<evidence type="ECO:0000313" key="4">
    <source>
        <dbReference type="EMBL" id="MDT4509628.1"/>
    </source>
</evidence>
<evidence type="ECO:0000313" key="5">
    <source>
        <dbReference type="EMBL" id="RGS38602.1"/>
    </source>
</evidence>
<dbReference type="EMBL" id="VVYW01000012">
    <property type="protein sequence ID" value="KAA5407638.1"/>
    <property type="molecule type" value="Genomic_DNA"/>
</dbReference>
<name>A0A412ILK4_9BACE</name>
<evidence type="ECO:0000313" key="3">
    <source>
        <dbReference type="EMBL" id="MDE8692832.1"/>
    </source>
</evidence>
<evidence type="ECO:0000313" key="6">
    <source>
        <dbReference type="Proteomes" id="UP000283341"/>
    </source>
</evidence>
<accession>A0A412ILK4</accession>
<organism evidence="5 6">
    <name type="scientific">Bacteroides cellulosilyticus</name>
    <dbReference type="NCBI Taxonomy" id="246787"/>
    <lineage>
        <taxon>Bacteria</taxon>
        <taxon>Pseudomonadati</taxon>
        <taxon>Bacteroidota</taxon>
        <taxon>Bacteroidia</taxon>
        <taxon>Bacteroidales</taxon>
        <taxon>Bacteroidaceae</taxon>
        <taxon>Bacteroides</taxon>
    </lineage>
</organism>
<dbReference type="Proteomes" id="UP000482653">
    <property type="component" value="Unassembled WGS sequence"/>
</dbReference>
<keyword evidence="5" id="KW-0238">DNA-binding</keyword>
<protein>
    <submittedName>
        <fullName evidence="5">Winged helix DNA-binding domain-containing protein</fullName>
    </submittedName>
</protein>
<evidence type="ECO:0000313" key="2">
    <source>
        <dbReference type="EMBL" id="KAA5417625.1"/>
    </source>
</evidence>
<reference evidence="7 8" key="2">
    <citation type="journal article" date="2019" name="Nat. Med.">
        <title>A library of human gut bacterial isolates paired with longitudinal multiomics data enables mechanistic microbiome research.</title>
        <authorList>
            <person name="Poyet M."/>
            <person name="Groussin M."/>
            <person name="Gibbons S.M."/>
            <person name="Avila-Pacheco J."/>
            <person name="Jiang X."/>
            <person name="Kearney S.M."/>
            <person name="Perrotta A.R."/>
            <person name="Berdy B."/>
            <person name="Zhao S."/>
            <person name="Lieberman T.D."/>
            <person name="Swanson P.K."/>
            <person name="Smith M."/>
            <person name="Roesemann S."/>
            <person name="Alexander J.E."/>
            <person name="Rich S.A."/>
            <person name="Livny J."/>
            <person name="Vlamakis H."/>
            <person name="Clish C."/>
            <person name="Bullock K."/>
            <person name="Deik A."/>
            <person name="Scott J."/>
            <person name="Pierce K.A."/>
            <person name="Xavier R.J."/>
            <person name="Alm E.J."/>
        </authorList>
    </citation>
    <scope>NUCLEOTIDE SEQUENCE [LARGE SCALE GENOMIC DNA]</scope>
    <source>
        <strain evidence="1 7">BIOML-A7</strain>
        <strain evidence="2 8">BIOML-A8</strain>
    </source>
</reference>
<dbReference type="Pfam" id="PF06224">
    <property type="entry name" value="AlkZ-like"/>
    <property type="match status" value="1"/>
</dbReference>
<dbReference type="AlphaFoldDB" id="A0A412ILK4"/>
<reference evidence="4" key="4">
    <citation type="submission" date="2023-08" db="EMBL/GenBank/DDBJ databases">
        <title>Reintroducing virulent viruses to syntetic microbiomes.</title>
        <authorList>
            <person name="Wilde J."/>
            <person name="Boyes R."/>
            <person name="Robinson A.V."/>
            <person name="Daisley B.A."/>
            <person name="Allen-Vercoe E."/>
        </authorList>
    </citation>
    <scope>NUCLEOTIDE SEQUENCE</scope>
    <source>
        <strain evidence="4">225I_12FAA</strain>
    </source>
</reference>
<dbReference type="PANTHER" id="PTHR38479">
    <property type="entry name" value="LMO0824 PROTEIN"/>
    <property type="match status" value="1"/>
</dbReference>
<dbReference type="InterPro" id="IPR009351">
    <property type="entry name" value="AlkZ-like"/>
</dbReference>
<evidence type="ECO:0000313" key="1">
    <source>
        <dbReference type="EMBL" id="KAA5407638.1"/>
    </source>
</evidence>
<dbReference type="EMBL" id="VVYX01000018">
    <property type="protein sequence ID" value="KAA5417625.1"/>
    <property type="molecule type" value="Genomic_DNA"/>
</dbReference>
<dbReference type="Proteomes" id="UP000283341">
    <property type="component" value="Unassembled WGS sequence"/>
</dbReference>
<dbReference type="EMBL" id="JARFID010000002">
    <property type="protein sequence ID" value="MDE8692832.1"/>
    <property type="molecule type" value="Genomic_DNA"/>
</dbReference>
<dbReference type="Proteomes" id="UP000325055">
    <property type="component" value="Unassembled WGS sequence"/>
</dbReference>
<reference evidence="5 6" key="1">
    <citation type="submission" date="2018-08" db="EMBL/GenBank/DDBJ databases">
        <title>A genome reference for cultivated species of the human gut microbiota.</title>
        <authorList>
            <person name="Zou Y."/>
            <person name="Xue W."/>
            <person name="Luo G."/>
        </authorList>
    </citation>
    <scope>NUCLEOTIDE SEQUENCE [LARGE SCALE GENOMIC DNA]</scope>
    <source>
        <strain evidence="5 6">AF22-3AC</strain>
    </source>
</reference>
<evidence type="ECO:0000313" key="7">
    <source>
        <dbReference type="Proteomes" id="UP000325055"/>
    </source>
</evidence>
<evidence type="ECO:0000313" key="8">
    <source>
        <dbReference type="Proteomes" id="UP000482653"/>
    </source>
</evidence>
<gene>
    <name evidence="5" type="ORF">DWX97_06420</name>
    <name evidence="1" type="ORF">F2Y86_15890</name>
    <name evidence="2" type="ORF">F2Y87_16065</name>
    <name evidence="3" type="ORF">PZH42_01815</name>
    <name evidence="4" type="ORF">RO785_01375</name>
</gene>
<dbReference type="RefSeq" id="WP_007210699.1">
    <property type="nucleotide sequence ID" value="NZ_CAXSKE010000006.1"/>
</dbReference>
<proteinExistence type="predicted"/>
<dbReference type="GO" id="GO:0003677">
    <property type="term" value="F:DNA binding"/>
    <property type="evidence" value="ECO:0007669"/>
    <property type="project" value="UniProtKB-KW"/>
</dbReference>
<dbReference type="PANTHER" id="PTHR38479:SF2">
    <property type="entry name" value="WINGED HELIX DNA-BINDING DOMAIN-CONTAINING PROTEIN"/>
    <property type="match status" value="1"/>
</dbReference>
<dbReference type="Proteomes" id="UP001221924">
    <property type="component" value="Unassembled WGS sequence"/>
</dbReference>